<comment type="caution">
    <text evidence="2">The sequence shown here is derived from an EMBL/GenBank/DDBJ whole genome shotgun (WGS) entry which is preliminary data.</text>
</comment>
<dbReference type="RefSeq" id="WP_310732860.1">
    <property type="nucleotide sequence ID" value="NZ_JACCFH010000001.1"/>
</dbReference>
<sequence length="265" mass="29560">MSPRSTADTGLAHSEALLRPAEANRELVLGGLHLGYLLKRATRRTIGFVVGPRGLAVSAPRWVSQPQIDGAVQLKADWILRKLAEQGQRLVQIDAARIAWRDGARVPYLGEDLLVRTTGTLTRTVLQEAQPHLGQPRTLHLRLPAGATPAQIRDSVQRWLQQQARALFEARIAHFAAAMGVQVIRLRLSSARTRWGSASSDGSVRLNWRLVHFPLATLDYVVVHELAHLREMNHSPAFWAIVRAVMPDYEARRRTLKDGVVPVFD</sequence>
<dbReference type="AlphaFoldDB" id="A0A7Y9QVG0"/>
<evidence type="ECO:0000313" key="3">
    <source>
        <dbReference type="Proteomes" id="UP000518288"/>
    </source>
</evidence>
<protein>
    <recommendedName>
        <fullName evidence="1">YgjP-like metallopeptidase domain-containing protein</fullName>
    </recommendedName>
</protein>
<dbReference type="Proteomes" id="UP000518288">
    <property type="component" value="Unassembled WGS sequence"/>
</dbReference>
<name>A0A7Y9QVG0_9BURK</name>
<dbReference type="Pfam" id="PF01863">
    <property type="entry name" value="YgjP-like"/>
    <property type="match status" value="1"/>
</dbReference>
<keyword evidence="3" id="KW-1185">Reference proteome</keyword>
<organism evidence="2 3">
    <name type="scientific">Sphaerotilus montanus</name>
    <dbReference type="NCBI Taxonomy" id="522889"/>
    <lineage>
        <taxon>Bacteria</taxon>
        <taxon>Pseudomonadati</taxon>
        <taxon>Pseudomonadota</taxon>
        <taxon>Betaproteobacteria</taxon>
        <taxon>Burkholderiales</taxon>
        <taxon>Sphaerotilaceae</taxon>
        <taxon>Sphaerotilus</taxon>
    </lineage>
</organism>
<dbReference type="PANTHER" id="PTHR30399:SF1">
    <property type="entry name" value="UTP PYROPHOSPHATASE"/>
    <property type="match status" value="1"/>
</dbReference>
<dbReference type="CDD" id="cd07344">
    <property type="entry name" value="M48_yhfN_like"/>
    <property type="match status" value="1"/>
</dbReference>
<dbReference type="InterPro" id="IPR002725">
    <property type="entry name" value="YgjP-like_metallopeptidase"/>
</dbReference>
<evidence type="ECO:0000259" key="1">
    <source>
        <dbReference type="Pfam" id="PF01863"/>
    </source>
</evidence>
<feature type="domain" description="YgjP-like metallopeptidase" evidence="1">
    <location>
        <begin position="44"/>
        <end position="257"/>
    </location>
</feature>
<gene>
    <name evidence="2" type="ORF">BDD16_001092</name>
</gene>
<accession>A0A7Y9QVG0</accession>
<dbReference type="Gene3D" id="3.30.2010.10">
    <property type="entry name" value="Metalloproteases ('zincins'), catalytic domain"/>
    <property type="match status" value="1"/>
</dbReference>
<proteinExistence type="predicted"/>
<dbReference type="InterPro" id="IPR053136">
    <property type="entry name" value="UTP_pyrophosphatase-like"/>
</dbReference>
<dbReference type="PANTHER" id="PTHR30399">
    <property type="entry name" value="UNCHARACTERIZED PROTEIN YGJP"/>
    <property type="match status" value="1"/>
</dbReference>
<dbReference type="EMBL" id="JACCFH010000001">
    <property type="protein sequence ID" value="NYG32106.1"/>
    <property type="molecule type" value="Genomic_DNA"/>
</dbReference>
<evidence type="ECO:0000313" key="2">
    <source>
        <dbReference type="EMBL" id="NYG32106.1"/>
    </source>
</evidence>
<reference evidence="2 3" key="1">
    <citation type="submission" date="2020-07" db="EMBL/GenBank/DDBJ databases">
        <title>Genomic Encyclopedia of Archaeal and Bacterial Type Strains, Phase II (KMG-II): from individual species to whole genera.</title>
        <authorList>
            <person name="Goeker M."/>
        </authorList>
    </citation>
    <scope>NUCLEOTIDE SEQUENCE [LARGE SCALE GENOMIC DNA]</scope>
    <source>
        <strain evidence="2 3">DSM 21226</strain>
    </source>
</reference>